<dbReference type="InterPro" id="IPR017937">
    <property type="entry name" value="Thioredoxin_CS"/>
</dbReference>
<dbReference type="PRINTS" id="PR00421">
    <property type="entry name" value="THIOREDOXIN"/>
</dbReference>
<dbReference type="PROSITE" id="PS00194">
    <property type="entry name" value="THIOREDOXIN_1"/>
    <property type="match status" value="1"/>
</dbReference>
<organism evidence="9 10">
    <name type="scientific">Azospirillum argentinense</name>
    <dbReference type="NCBI Taxonomy" id="2970906"/>
    <lineage>
        <taxon>Bacteria</taxon>
        <taxon>Pseudomonadati</taxon>
        <taxon>Pseudomonadota</taxon>
        <taxon>Alphaproteobacteria</taxon>
        <taxon>Rhodospirillales</taxon>
        <taxon>Azospirillaceae</taxon>
        <taxon>Azospirillum</taxon>
    </lineage>
</organism>
<dbReference type="InterPro" id="IPR036249">
    <property type="entry name" value="Thioredoxin-like_sf"/>
</dbReference>
<evidence type="ECO:0000259" key="8">
    <source>
        <dbReference type="PROSITE" id="PS51352"/>
    </source>
</evidence>
<dbReference type="Gene3D" id="2.30.30.380">
    <property type="entry name" value="Zn-finger domain of Sec23/24"/>
    <property type="match status" value="1"/>
</dbReference>
<evidence type="ECO:0000256" key="4">
    <source>
        <dbReference type="ARBA" id="ARBA00022982"/>
    </source>
</evidence>
<dbReference type="InterPro" id="IPR005746">
    <property type="entry name" value="Thioredoxin"/>
</dbReference>
<evidence type="ECO:0000256" key="3">
    <source>
        <dbReference type="ARBA" id="ARBA00022723"/>
    </source>
</evidence>
<dbReference type="PROSITE" id="PS51352">
    <property type="entry name" value="THIOREDOXIN_2"/>
    <property type="match status" value="1"/>
</dbReference>
<dbReference type="Pfam" id="PF21352">
    <property type="entry name" value="Zn_ribbon_Thio2"/>
    <property type="match status" value="1"/>
</dbReference>
<keyword evidence="6" id="KW-0676">Redox-active center</keyword>
<dbReference type="Gene3D" id="3.40.30.10">
    <property type="entry name" value="Glutaredoxin"/>
    <property type="match status" value="1"/>
</dbReference>
<dbReference type="PANTHER" id="PTHR45663:SF11">
    <property type="entry name" value="GEO12009P1"/>
    <property type="match status" value="1"/>
</dbReference>
<comment type="similarity">
    <text evidence="1">Belongs to the thioredoxin family.</text>
</comment>
<dbReference type="SUPFAM" id="SSF52833">
    <property type="entry name" value="Thioredoxin-like"/>
    <property type="match status" value="1"/>
</dbReference>
<accession>A0A060DH32</accession>
<dbReference type="CDD" id="cd02947">
    <property type="entry name" value="TRX_family"/>
    <property type="match status" value="1"/>
</dbReference>
<name>A0A060DH32_9PROT</name>
<evidence type="ECO:0000256" key="7">
    <source>
        <dbReference type="NCBIfam" id="TIGR01068"/>
    </source>
</evidence>
<evidence type="ECO:0000256" key="2">
    <source>
        <dbReference type="ARBA" id="ARBA00022448"/>
    </source>
</evidence>
<gene>
    <name evidence="9" type="ORF">ABAZ39_16100</name>
</gene>
<keyword evidence="4" id="KW-0249">Electron transport</keyword>
<reference evidence="9 10" key="1">
    <citation type="journal article" date="2014" name="Genome Announc.">
        <title>Complete Genome Sequence of the Model Rhizosphere Strain Azospirillum brasilense Az39, Successfully Applied in Agriculture.</title>
        <authorList>
            <person name="Rivera D."/>
            <person name="Revale S."/>
            <person name="Molina R."/>
            <person name="Gualpa J."/>
            <person name="Puente M."/>
            <person name="Maroniche G."/>
            <person name="Paris G."/>
            <person name="Baker D."/>
            <person name="Clavijo B."/>
            <person name="McLay K."/>
            <person name="Spaepen S."/>
            <person name="Perticari A."/>
            <person name="Vazquez M."/>
            <person name="Wisniewski-Dye F."/>
            <person name="Watkins C."/>
            <person name="Martinez-Abarca F."/>
            <person name="Vanderleyden J."/>
            <person name="Cassan F."/>
        </authorList>
    </citation>
    <scope>NUCLEOTIDE SEQUENCE [LARGE SCALE GENOMIC DNA]</scope>
    <source>
        <strain evidence="9 10">Az39</strain>
        <plasmid evidence="9">AbAZ39_p1</plasmid>
    </source>
</reference>
<keyword evidence="3" id="KW-0479">Metal-binding</keyword>
<evidence type="ECO:0000313" key="10">
    <source>
        <dbReference type="Proteomes" id="UP000027186"/>
    </source>
</evidence>
<proteinExistence type="inferred from homology"/>
<dbReference type="GO" id="GO:0015035">
    <property type="term" value="F:protein-disulfide reductase activity"/>
    <property type="evidence" value="ECO:0007669"/>
    <property type="project" value="UniProtKB-UniRule"/>
</dbReference>
<dbReference type="GO" id="GO:0045454">
    <property type="term" value="P:cell redox homeostasis"/>
    <property type="evidence" value="ECO:0007669"/>
    <property type="project" value="TreeGrafter"/>
</dbReference>
<dbReference type="AlphaFoldDB" id="A0A060DH32"/>
<sequence length="150" mass="16232">MSEALHVVCPHCDTTNRVPRARLGAGGKCGACHRPLFEGHPLPLNDPSRFAKHAEGSDIPLLIDFWAAWCGPCRMMAPIVEQAAQRLEPHVRLAKVDTEAAPDVAARFAVRSIPTLALVLHGREIARTAGVMPLPQLIAWTQQHAGITAD</sequence>
<protein>
    <recommendedName>
        <fullName evidence="7">Thioredoxin</fullName>
    </recommendedName>
</protein>
<feature type="domain" description="Thioredoxin" evidence="8">
    <location>
        <begin position="23"/>
        <end position="146"/>
    </location>
</feature>
<dbReference type="GO" id="GO:0046872">
    <property type="term" value="F:metal ion binding"/>
    <property type="evidence" value="ECO:0007669"/>
    <property type="project" value="UniProtKB-KW"/>
</dbReference>
<keyword evidence="9" id="KW-0614">Plasmid</keyword>
<dbReference type="Proteomes" id="UP000027186">
    <property type="component" value="Plasmid AbAZ39_p1"/>
</dbReference>
<dbReference type="InterPro" id="IPR013766">
    <property type="entry name" value="Thioredoxin_domain"/>
</dbReference>
<keyword evidence="2" id="KW-0813">Transport</keyword>
<dbReference type="EMBL" id="CP007794">
    <property type="protein sequence ID" value="AIB13466.1"/>
    <property type="molecule type" value="Genomic_DNA"/>
</dbReference>
<keyword evidence="5" id="KW-1015">Disulfide bond</keyword>
<evidence type="ECO:0000256" key="1">
    <source>
        <dbReference type="ARBA" id="ARBA00008987"/>
    </source>
</evidence>
<dbReference type="NCBIfam" id="TIGR01068">
    <property type="entry name" value="thioredoxin"/>
    <property type="match status" value="1"/>
</dbReference>
<evidence type="ECO:0000256" key="5">
    <source>
        <dbReference type="ARBA" id="ARBA00023157"/>
    </source>
</evidence>
<evidence type="ECO:0000313" key="9">
    <source>
        <dbReference type="EMBL" id="AIB13466.1"/>
    </source>
</evidence>
<dbReference type="PANTHER" id="PTHR45663">
    <property type="entry name" value="GEO12009P1"/>
    <property type="match status" value="1"/>
</dbReference>
<dbReference type="RefSeq" id="WP_040133939.1">
    <property type="nucleotide sequence ID" value="NZ_CP007794.1"/>
</dbReference>
<dbReference type="GO" id="GO:0005829">
    <property type="term" value="C:cytosol"/>
    <property type="evidence" value="ECO:0007669"/>
    <property type="project" value="TreeGrafter"/>
</dbReference>
<geneLocation type="plasmid" evidence="9 10">
    <name>AbAZ39_p1</name>
</geneLocation>
<evidence type="ECO:0000256" key="6">
    <source>
        <dbReference type="ARBA" id="ARBA00023284"/>
    </source>
</evidence>
<dbReference type="InterPro" id="IPR049299">
    <property type="entry name" value="Thio2_N"/>
</dbReference>
<dbReference type="KEGG" id="abq:ABAZ39_16100"/>
<dbReference type="Pfam" id="PF00085">
    <property type="entry name" value="Thioredoxin"/>
    <property type="match status" value="1"/>
</dbReference>
<dbReference type="NCBIfam" id="NF008229">
    <property type="entry name" value="PRK10996.1"/>
    <property type="match status" value="1"/>
</dbReference>